<accession>A0A1C6W4T8</accession>
<dbReference type="Pfam" id="PF13489">
    <property type="entry name" value="Methyltransf_23"/>
    <property type="match status" value="1"/>
</dbReference>
<evidence type="ECO:0000313" key="2">
    <source>
        <dbReference type="EMBL" id="SCL73589.1"/>
    </source>
</evidence>
<dbReference type="CDD" id="cd02440">
    <property type="entry name" value="AdoMet_MTases"/>
    <property type="match status" value="1"/>
</dbReference>
<dbReference type="STRING" id="47871.GA0070608_5892"/>
<proteinExistence type="predicted"/>
<name>A0A1C6W4T8_9ACTN</name>
<dbReference type="PANTHER" id="PTHR43861:SF3">
    <property type="entry name" value="PUTATIVE (AFU_ORTHOLOGUE AFUA_2G14390)-RELATED"/>
    <property type="match status" value="1"/>
</dbReference>
<protein>
    <submittedName>
        <fullName evidence="2">Methyltransferase domain-containing protein</fullName>
    </submittedName>
</protein>
<dbReference type="GO" id="GO:0008757">
    <property type="term" value="F:S-adenosylmethionine-dependent methyltransferase activity"/>
    <property type="evidence" value="ECO:0007669"/>
    <property type="project" value="InterPro"/>
</dbReference>
<sequence>MTNAPVAAVDGRYTFDNATSEAARQVRLLAEILDPHSTDVLARTGVESGWRCLDLGTGAGSVATWLAEQVSPAGRVVALDADPRHVPTHELIDVRTGDVTTIDLGEREYDLVHARLLLMHLADREQVLRRAAAALKPGGVLVISEWDCTRLDEMLLRGPAVLAEAFLAFQNALVGLAVDNGASANWAHRVPVAMRDVGLVDVEAEVHNRLWSGGEAGCLLHASNSRQMEAALLARGMSSPQLETLRDGMNDPHALTWSYPMVTTVGRRAED</sequence>
<dbReference type="AlphaFoldDB" id="A0A1C6W4T8"/>
<gene>
    <name evidence="2" type="ORF">GA0070608_5892</name>
</gene>
<dbReference type="EMBL" id="FMIC01000002">
    <property type="protein sequence ID" value="SCL73589.1"/>
    <property type="molecule type" value="Genomic_DNA"/>
</dbReference>
<dbReference type="RefSeq" id="WP_245716001.1">
    <property type="nucleotide sequence ID" value="NZ_FMIC01000002.1"/>
</dbReference>
<dbReference type="SUPFAM" id="SSF53335">
    <property type="entry name" value="S-adenosyl-L-methionine-dependent methyltransferases"/>
    <property type="match status" value="1"/>
</dbReference>
<dbReference type="Gene3D" id="3.40.50.150">
    <property type="entry name" value="Vaccinia Virus protein VP39"/>
    <property type="match status" value="1"/>
</dbReference>
<keyword evidence="2" id="KW-0489">Methyltransferase</keyword>
<dbReference type="Proteomes" id="UP000199343">
    <property type="component" value="Unassembled WGS sequence"/>
</dbReference>
<evidence type="ECO:0000313" key="3">
    <source>
        <dbReference type="Proteomes" id="UP000199343"/>
    </source>
</evidence>
<dbReference type="InterPro" id="IPR029063">
    <property type="entry name" value="SAM-dependent_MTases_sf"/>
</dbReference>
<dbReference type="GO" id="GO:0032259">
    <property type="term" value="P:methylation"/>
    <property type="evidence" value="ECO:0007669"/>
    <property type="project" value="UniProtKB-KW"/>
</dbReference>
<reference evidence="2 3" key="1">
    <citation type="submission" date="2016-06" db="EMBL/GenBank/DDBJ databases">
        <authorList>
            <person name="Kjaerup R.B."/>
            <person name="Dalgaard T.S."/>
            <person name="Juul-Madsen H.R."/>
        </authorList>
    </citation>
    <scope>NUCLEOTIDE SEQUENCE [LARGE SCALE GENOMIC DNA]</scope>
    <source>
        <strain evidence="2 3">DSM 43363</strain>
    </source>
</reference>
<organism evidence="2 3">
    <name type="scientific">Micromonospora peucetia</name>
    <dbReference type="NCBI Taxonomy" id="47871"/>
    <lineage>
        <taxon>Bacteria</taxon>
        <taxon>Bacillati</taxon>
        <taxon>Actinomycetota</taxon>
        <taxon>Actinomycetes</taxon>
        <taxon>Micromonosporales</taxon>
        <taxon>Micromonosporaceae</taxon>
        <taxon>Micromonospora</taxon>
    </lineage>
</organism>
<dbReference type="PANTHER" id="PTHR43861">
    <property type="entry name" value="TRANS-ACONITATE 2-METHYLTRANSFERASE-RELATED"/>
    <property type="match status" value="1"/>
</dbReference>
<evidence type="ECO:0000256" key="1">
    <source>
        <dbReference type="ARBA" id="ARBA00022679"/>
    </source>
</evidence>
<keyword evidence="1 2" id="KW-0808">Transferase</keyword>